<evidence type="ECO:0000313" key="3">
    <source>
        <dbReference type="Proteomes" id="UP001189429"/>
    </source>
</evidence>
<organism evidence="2 3">
    <name type="scientific">Prorocentrum cordatum</name>
    <dbReference type="NCBI Taxonomy" id="2364126"/>
    <lineage>
        <taxon>Eukaryota</taxon>
        <taxon>Sar</taxon>
        <taxon>Alveolata</taxon>
        <taxon>Dinophyceae</taxon>
        <taxon>Prorocentrales</taxon>
        <taxon>Prorocentraceae</taxon>
        <taxon>Prorocentrum</taxon>
    </lineage>
</organism>
<feature type="compositionally biased region" description="Low complexity" evidence="1">
    <location>
        <begin position="512"/>
        <end position="527"/>
    </location>
</feature>
<feature type="compositionally biased region" description="Polar residues" evidence="1">
    <location>
        <begin position="282"/>
        <end position="303"/>
    </location>
</feature>
<sequence length="612" mass="62818">MKELTIEAARRFRDEMQQLPIASRDSRVKGGRIIAMSDLQGGKRFLGISRSSAQLLDGGIFASTMHALNVEFLQREVPYVIEAARRAFSGNRRFANALAGAGQETTGPFLSRLPPHLVSEVPGPTITRARAHPQLPQIQAVSRAAPGPDRPPARGGRRAGACAMGWSDWSKDGQDSSDQSGGRWDAGGSGGWSHEDGQQKDWGEGGSGGWSRKDDRQKDWGEGGSGGWGQKQSRQNDWGGGGSDDWGQAQTKQDGWGGENSDSWGAKSKGGSSWDGNRDAGGSSQPSDGRIPSTPTAMSTPVQKATAEVKATIPSTPMAAFDHRTSGAAMPPPTRPPASRFATAPPQAGAVPSTPVAAFQQTAAPRLATAPQQAGAVPSTPAAAFQQAGAAPSTPVAAFQQTAAPSTPMAAFQQMAAPGTPAAAFQQMTAPGPAAQGTIIRSRPVTMSGLSAPGTPRDALSQQQAAPGTPRDAFASFGATAPPGAVPSTPGGMQVQARLPGARPTPALAGVAPSTPSGNSPGTPGASRTPAGMGMVPSTPGGAVPGTPSVAPGTPTARHAPPGAAVQWAQRRMMPTTGCKRPRRRCCSSTRSSSRVRSPSSRRSTTGRSRPT</sequence>
<evidence type="ECO:0000256" key="1">
    <source>
        <dbReference type="SAM" id="MobiDB-lite"/>
    </source>
</evidence>
<name>A0ABN9VY17_9DINO</name>
<feature type="compositionally biased region" description="Basic and acidic residues" evidence="1">
    <location>
        <begin position="193"/>
        <end position="203"/>
    </location>
</feature>
<feature type="region of interest" description="Disordered" evidence="1">
    <location>
        <begin position="369"/>
        <end position="612"/>
    </location>
</feature>
<feature type="compositionally biased region" description="Low complexity" evidence="1">
    <location>
        <begin position="261"/>
        <end position="275"/>
    </location>
</feature>
<keyword evidence="3" id="KW-1185">Reference proteome</keyword>
<evidence type="ECO:0000313" key="2">
    <source>
        <dbReference type="EMBL" id="CAK0878551.1"/>
    </source>
</evidence>
<feature type="compositionally biased region" description="Low complexity" evidence="1">
    <location>
        <begin position="587"/>
        <end position="612"/>
    </location>
</feature>
<feature type="region of interest" description="Disordered" evidence="1">
    <location>
        <begin position="128"/>
        <end position="354"/>
    </location>
</feature>
<reference evidence="2" key="1">
    <citation type="submission" date="2023-10" db="EMBL/GenBank/DDBJ databases">
        <authorList>
            <person name="Chen Y."/>
            <person name="Shah S."/>
            <person name="Dougan E. K."/>
            <person name="Thang M."/>
            <person name="Chan C."/>
        </authorList>
    </citation>
    <scope>NUCLEOTIDE SEQUENCE [LARGE SCALE GENOMIC DNA]</scope>
</reference>
<feature type="compositionally biased region" description="Basic and acidic residues" evidence="1">
    <location>
        <begin position="211"/>
        <end position="221"/>
    </location>
</feature>
<dbReference type="EMBL" id="CAUYUJ010017860">
    <property type="protein sequence ID" value="CAK0878551.1"/>
    <property type="molecule type" value="Genomic_DNA"/>
</dbReference>
<feature type="compositionally biased region" description="Low complexity" evidence="1">
    <location>
        <begin position="382"/>
        <end position="391"/>
    </location>
</feature>
<gene>
    <name evidence="2" type="ORF">PCOR1329_LOCUS62276</name>
</gene>
<proteinExistence type="predicted"/>
<dbReference type="Proteomes" id="UP001189429">
    <property type="component" value="Unassembled WGS sequence"/>
</dbReference>
<feature type="compositionally biased region" description="Low complexity" evidence="1">
    <location>
        <begin position="159"/>
        <end position="168"/>
    </location>
</feature>
<comment type="caution">
    <text evidence="2">The sequence shown here is derived from an EMBL/GenBank/DDBJ whole genome shotgun (WGS) entry which is preliminary data.</text>
</comment>
<protein>
    <submittedName>
        <fullName evidence="2">Uncharacterized protein</fullName>
    </submittedName>
</protein>
<accession>A0ABN9VY17</accession>